<dbReference type="InterPro" id="IPR014721">
    <property type="entry name" value="Ribsml_uS5_D2-typ_fold_subgr"/>
</dbReference>
<evidence type="ECO:0000259" key="9">
    <source>
        <dbReference type="PROSITE" id="PS50881"/>
    </source>
</evidence>
<keyword evidence="8" id="KW-0732">Signal</keyword>
<feature type="compositionally biased region" description="Acidic residues" evidence="7">
    <location>
        <begin position="44"/>
        <end position="57"/>
    </location>
</feature>
<dbReference type="STRING" id="51028.A0A0N4V477"/>
<evidence type="ECO:0000313" key="11">
    <source>
        <dbReference type="Proteomes" id="UP000274131"/>
    </source>
</evidence>
<dbReference type="SUPFAM" id="SSF54768">
    <property type="entry name" value="dsRNA-binding domain-like"/>
    <property type="match status" value="1"/>
</dbReference>
<dbReference type="SUPFAM" id="SSF81901">
    <property type="entry name" value="HCP-like"/>
    <property type="match status" value="3"/>
</dbReference>
<evidence type="ECO:0000256" key="4">
    <source>
        <dbReference type="ARBA" id="ARBA00038101"/>
    </source>
</evidence>
<dbReference type="GO" id="GO:0005840">
    <property type="term" value="C:ribosome"/>
    <property type="evidence" value="ECO:0007669"/>
    <property type="project" value="UniProtKB-KW"/>
</dbReference>
<comment type="similarity">
    <text evidence="1 6">Belongs to the universal ribosomal protein uS5 family.</text>
</comment>
<dbReference type="GO" id="GO:0003723">
    <property type="term" value="F:RNA binding"/>
    <property type="evidence" value="ECO:0007669"/>
    <property type="project" value="InterPro"/>
</dbReference>
<dbReference type="FunFam" id="3.30.230.10:FF:000002">
    <property type="entry name" value="30S ribosomal protein S5"/>
    <property type="match status" value="1"/>
</dbReference>
<evidence type="ECO:0000256" key="3">
    <source>
        <dbReference type="ARBA" id="ARBA00023274"/>
    </source>
</evidence>
<evidence type="ECO:0000256" key="7">
    <source>
        <dbReference type="SAM" id="MobiDB-lite"/>
    </source>
</evidence>
<evidence type="ECO:0000256" key="6">
    <source>
        <dbReference type="RuleBase" id="RU003823"/>
    </source>
</evidence>
<dbReference type="SMART" id="SM00671">
    <property type="entry name" value="SEL1"/>
    <property type="match status" value="10"/>
</dbReference>
<evidence type="ECO:0000256" key="5">
    <source>
        <dbReference type="PROSITE-ProRule" id="PRU00268"/>
    </source>
</evidence>
<evidence type="ECO:0000256" key="1">
    <source>
        <dbReference type="ARBA" id="ARBA00008945"/>
    </source>
</evidence>
<dbReference type="InterPro" id="IPR013810">
    <property type="entry name" value="Ribosomal_uS5_N"/>
</dbReference>
<feature type="signal peptide" evidence="8">
    <location>
        <begin position="1"/>
        <end position="24"/>
    </location>
</feature>
<dbReference type="Gene3D" id="3.30.160.20">
    <property type="match status" value="1"/>
</dbReference>
<feature type="domain" description="S5 DRBM" evidence="9">
    <location>
        <begin position="818"/>
        <end position="866"/>
    </location>
</feature>
<dbReference type="Proteomes" id="UP000274131">
    <property type="component" value="Unassembled WGS sequence"/>
</dbReference>
<sequence>MAELRRLYLLYILLLISLLALSDTESDKHHLQQQTTDKKLQQSDQEDAVEQDSDPDEAEKAPGTPEKESDVSKPRPSRPPAGDEYTDESDDAKKLAVGHFYAKRGNDLYERAMRLLNKGRSLHSEDKKIIYKLLDEAAELKNKEAMKLMGFALLFGDHTRWNVDEARELFENLASTGSADAQLGLAFLYGTGIGVPEASQSKALLYYTFSALGGNPLAQMALGYRYWAGISVPQNCERALTWYKKVASRVAEQVRLSGGTAIQRIRLPDENDLVGFGASSSAGSLLDSNLLNYYKYLADKGEISAQVALGMLYMNGGRGIEQNDELAAQYFLSAAEAGSASAYAYLGKMFLDGTTATPQDNETAFKHFTKAAQSDNAIGQSGLGVMYLYGKGVKQDYDKAHRLFKLAADQGWVDGQLNLGHMYYSKFSEGLGVKRNYKSAIEYFQLASQSGNVLAYYNLAQIHATGAGAPRNCHTAVELYKNVAERGRWSERLMEAYNSYRDGRTDEAAFKYLFLAELGYEPAQTNFAYILDRGEFELFTKEEAWRRALLYWQRSANQDYATARIRLGDYHYYGWGTPVDYEMAATQYRIASERHQAAQALFNLGYMHEKGFGINRDIHLAKRYYDMAAEKSKDAYIPVCLALTKLGFLFLLEYLGQTGGFGTGEALWKTVTSVSSSGRKKGRGATRQPERPLYKFYRIGSGPLKVKFPGLNAPVENKSAVQLVNQSDEEREFELGRIKRVLEEKTRGFIPFSFLMQLSCFRKFDTQKLHPLERGFSGKKVTGQKLGPPPPVGDVTFDNFESICLDLKKTCVMTGSLGRTFSVAALIIVGNGEGLAGYAVGKAPLFRTLRAILSGMKMASRKLFYVELFEGRTIYQDFYAECRNTRVFAQRRPAGYGLFCHPRLQKICEIIGIKDISVKVEGATKNYLALTHAFITGLLNQETHQQLAERKGLHVVELSPARHYMPKIIASPIFSRLRTDEELTPVERLKLDDFYGEGRYPLYKPKPPPFYANTPGHLEALWREHPFRNQDQKMIRMLADEEVPRWTRAERKNWGLKRADMVKNGTLPMPMGIGLTDVVPQPS</sequence>
<dbReference type="Pfam" id="PF08238">
    <property type="entry name" value="Sel1"/>
    <property type="match status" value="10"/>
</dbReference>
<dbReference type="InterPro" id="IPR005324">
    <property type="entry name" value="Ribosomal_uS5_C"/>
</dbReference>
<feature type="region of interest" description="Disordered" evidence="7">
    <location>
        <begin position="30"/>
        <end position="90"/>
    </location>
</feature>
<proteinExistence type="inferred from homology"/>
<protein>
    <submittedName>
        <fullName evidence="12">S5 DRBM domain-containing protein</fullName>
    </submittedName>
</protein>
<dbReference type="GO" id="GO:0036503">
    <property type="term" value="P:ERAD pathway"/>
    <property type="evidence" value="ECO:0007669"/>
    <property type="project" value="TreeGrafter"/>
</dbReference>
<dbReference type="PANTHER" id="PTHR11102:SF147">
    <property type="entry name" value="SEL1L ADAPTOR SUBUNIT OF ERAD E3 UBIQUITIN LIGASE"/>
    <property type="match status" value="1"/>
</dbReference>
<dbReference type="EMBL" id="UXUI01007903">
    <property type="protein sequence ID" value="VDD89848.1"/>
    <property type="molecule type" value="Genomic_DNA"/>
</dbReference>
<dbReference type="Pfam" id="PF03719">
    <property type="entry name" value="Ribosomal_S5_C"/>
    <property type="match status" value="1"/>
</dbReference>
<name>A0A0N4V477_ENTVE</name>
<evidence type="ECO:0000256" key="8">
    <source>
        <dbReference type="SAM" id="SignalP"/>
    </source>
</evidence>
<feature type="chain" id="PRO_5043122655" evidence="8">
    <location>
        <begin position="25"/>
        <end position="1083"/>
    </location>
</feature>
<dbReference type="SUPFAM" id="SSF54211">
    <property type="entry name" value="Ribosomal protein S5 domain 2-like"/>
    <property type="match status" value="1"/>
</dbReference>
<dbReference type="InterPro" id="IPR048584">
    <property type="entry name" value="Ribosomal_uS5m_N"/>
</dbReference>
<dbReference type="PROSITE" id="PS50881">
    <property type="entry name" value="S5_DSRBD"/>
    <property type="match status" value="1"/>
</dbReference>
<dbReference type="GO" id="GO:0005789">
    <property type="term" value="C:endoplasmic reticulum membrane"/>
    <property type="evidence" value="ECO:0007669"/>
    <property type="project" value="TreeGrafter"/>
</dbReference>
<dbReference type="InterPro" id="IPR020568">
    <property type="entry name" value="Ribosomal_Su5_D2-typ_SF"/>
</dbReference>
<dbReference type="OrthoDB" id="27934at2759"/>
<evidence type="ECO:0000313" key="10">
    <source>
        <dbReference type="EMBL" id="VDD89848.1"/>
    </source>
</evidence>
<gene>
    <name evidence="10" type="ORF">EVEC_LOCUS4599</name>
</gene>
<accession>A0A0N4V477</accession>
<dbReference type="Pfam" id="PF21251">
    <property type="entry name" value="Ribosomal_uS5m_N"/>
    <property type="match status" value="1"/>
</dbReference>
<dbReference type="PANTHER" id="PTHR11102">
    <property type="entry name" value="SEL-1-LIKE PROTEIN"/>
    <property type="match status" value="1"/>
</dbReference>
<dbReference type="Pfam" id="PF00333">
    <property type="entry name" value="Ribosomal_S5"/>
    <property type="match status" value="1"/>
</dbReference>
<reference evidence="12" key="1">
    <citation type="submission" date="2017-02" db="UniProtKB">
        <authorList>
            <consortium name="WormBaseParasite"/>
        </authorList>
    </citation>
    <scope>IDENTIFICATION</scope>
</reference>
<dbReference type="WBParaSite" id="EVEC_0000489101-mRNA-1">
    <property type="protein sequence ID" value="EVEC_0000489101-mRNA-1"/>
    <property type="gene ID" value="EVEC_0000489101"/>
</dbReference>
<keyword evidence="11" id="KW-1185">Reference proteome</keyword>
<feature type="compositionally biased region" description="Basic and acidic residues" evidence="7">
    <location>
        <begin position="30"/>
        <end position="41"/>
    </location>
</feature>
<dbReference type="GO" id="GO:0003735">
    <property type="term" value="F:structural constituent of ribosome"/>
    <property type="evidence" value="ECO:0007669"/>
    <property type="project" value="UniProtKB-UniRule"/>
</dbReference>
<keyword evidence="2 5" id="KW-0689">Ribosomal protein</keyword>
<dbReference type="InterPro" id="IPR050767">
    <property type="entry name" value="Sel1_AlgK"/>
</dbReference>
<dbReference type="Gene3D" id="1.25.40.10">
    <property type="entry name" value="Tetratricopeptide repeat domain"/>
    <property type="match status" value="2"/>
</dbReference>
<comment type="similarity">
    <text evidence="4">Belongs to the sel-1 family.</text>
</comment>
<keyword evidence="3 5" id="KW-0687">Ribonucleoprotein</keyword>
<organism evidence="12">
    <name type="scientific">Enterobius vermicularis</name>
    <name type="common">Human pinworm</name>
    <dbReference type="NCBI Taxonomy" id="51028"/>
    <lineage>
        <taxon>Eukaryota</taxon>
        <taxon>Metazoa</taxon>
        <taxon>Ecdysozoa</taxon>
        <taxon>Nematoda</taxon>
        <taxon>Chromadorea</taxon>
        <taxon>Rhabditida</taxon>
        <taxon>Spirurina</taxon>
        <taxon>Oxyuridomorpha</taxon>
        <taxon>Oxyuroidea</taxon>
        <taxon>Oxyuridae</taxon>
        <taxon>Enterobius</taxon>
    </lineage>
</organism>
<dbReference type="AlphaFoldDB" id="A0A0N4V477"/>
<evidence type="ECO:0000313" key="12">
    <source>
        <dbReference type="WBParaSite" id="EVEC_0000489101-mRNA-1"/>
    </source>
</evidence>
<dbReference type="GO" id="GO:0006412">
    <property type="term" value="P:translation"/>
    <property type="evidence" value="ECO:0007669"/>
    <property type="project" value="InterPro"/>
</dbReference>
<evidence type="ECO:0000256" key="2">
    <source>
        <dbReference type="ARBA" id="ARBA00022980"/>
    </source>
</evidence>
<dbReference type="InterPro" id="IPR006597">
    <property type="entry name" value="Sel1-like"/>
</dbReference>
<dbReference type="Gene3D" id="3.30.230.10">
    <property type="match status" value="1"/>
</dbReference>
<dbReference type="GO" id="GO:1990904">
    <property type="term" value="C:ribonucleoprotein complex"/>
    <property type="evidence" value="ECO:0007669"/>
    <property type="project" value="UniProtKB-UniRule"/>
</dbReference>
<reference evidence="10 11" key="2">
    <citation type="submission" date="2018-10" db="EMBL/GenBank/DDBJ databases">
        <authorList>
            <consortium name="Pathogen Informatics"/>
        </authorList>
    </citation>
    <scope>NUCLEOTIDE SEQUENCE [LARGE SCALE GENOMIC DNA]</scope>
</reference>
<dbReference type="InterPro" id="IPR011990">
    <property type="entry name" value="TPR-like_helical_dom_sf"/>
</dbReference>